<dbReference type="AlphaFoldDB" id="A0A0F9BC40"/>
<gene>
    <name evidence="1" type="ORF">LCGC14_2807920</name>
</gene>
<sequence>MNGLPPAIEIRLHGKTLFIREDDLGNCEGPIMTAPDSDVRLDMSESYAHLYPEGIMRFNSCIGTRDDIEVVGPRVEVN</sequence>
<comment type="caution">
    <text evidence="1">The sequence shown here is derived from an EMBL/GenBank/DDBJ whole genome shotgun (WGS) entry which is preliminary data.</text>
</comment>
<evidence type="ECO:0000313" key="1">
    <source>
        <dbReference type="EMBL" id="KKK81986.1"/>
    </source>
</evidence>
<organism evidence="1">
    <name type="scientific">marine sediment metagenome</name>
    <dbReference type="NCBI Taxonomy" id="412755"/>
    <lineage>
        <taxon>unclassified sequences</taxon>
        <taxon>metagenomes</taxon>
        <taxon>ecological metagenomes</taxon>
    </lineage>
</organism>
<reference evidence="1" key="1">
    <citation type="journal article" date="2015" name="Nature">
        <title>Complex archaea that bridge the gap between prokaryotes and eukaryotes.</title>
        <authorList>
            <person name="Spang A."/>
            <person name="Saw J.H."/>
            <person name="Jorgensen S.L."/>
            <person name="Zaremba-Niedzwiedzka K."/>
            <person name="Martijn J."/>
            <person name="Lind A.E."/>
            <person name="van Eijk R."/>
            <person name="Schleper C."/>
            <person name="Guy L."/>
            <person name="Ettema T.J."/>
        </authorList>
    </citation>
    <scope>NUCLEOTIDE SEQUENCE</scope>
</reference>
<proteinExistence type="predicted"/>
<protein>
    <submittedName>
        <fullName evidence="1">Uncharacterized protein</fullName>
    </submittedName>
</protein>
<accession>A0A0F9BC40</accession>
<name>A0A0F9BC40_9ZZZZ</name>
<dbReference type="EMBL" id="LAZR01052876">
    <property type="protein sequence ID" value="KKK81986.1"/>
    <property type="molecule type" value="Genomic_DNA"/>
</dbReference>